<keyword evidence="4" id="KW-1185">Reference proteome</keyword>
<sequence length="131" mass="15307">MKNCIFCSIENDLEQKVVISNRYCIFLQKPQEVLIGSGVIVPKHHRETVFDLTEDEWIATFELLHEVKRFLDSKYKPQGYNVGWNVGNVGGQEIFHAHLHVIPRYKDEPLSGKGIRYWLKQPNNKRNIGEK</sequence>
<dbReference type="RefSeq" id="WP_343765253.1">
    <property type="nucleotide sequence ID" value="NZ_BAAACF010000001.1"/>
</dbReference>
<reference evidence="3 4" key="1">
    <citation type="journal article" date="2019" name="Int. J. Syst. Evol. Microbiol.">
        <title>The Global Catalogue of Microorganisms (GCM) 10K type strain sequencing project: providing services to taxonomists for standard genome sequencing and annotation.</title>
        <authorList>
            <consortium name="The Broad Institute Genomics Platform"/>
            <consortium name="The Broad Institute Genome Sequencing Center for Infectious Disease"/>
            <person name="Wu L."/>
            <person name="Ma J."/>
        </authorList>
    </citation>
    <scope>NUCLEOTIDE SEQUENCE [LARGE SCALE GENOMIC DNA]</scope>
    <source>
        <strain evidence="3 4">JCM 1405</strain>
    </source>
</reference>
<feature type="domain" description="HIT" evidence="2">
    <location>
        <begin position="5"/>
        <end position="111"/>
    </location>
</feature>
<dbReference type="SUPFAM" id="SSF54197">
    <property type="entry name" value="HIT-like"/>
    <property type="match status" value="1"/>
</dbReference>
<name>A0ABN1IKR9_9CLOT</name>
<dbReference type="InterPro" id="IPR036265">
    <property type="entry name" value="HIT-like_sf"/>
</dbReference>
<organism evidence="3 4">
    <name type="scientific">Clostridium malenominatum</name>
    <dbReference type="NCBI Taxonomy" id="1539"/>
    <lineage>
        <taxon>Bacteria</taxon>
        <taxon>Bacillati</taxon>
        <taxon>Bacillota</taxon>
        <taxon>Clostridia</taxon>
        <taxon>Eubacteriales</taxon>
        <taxon>Clostridiaceae</taxon>
        <taxon>Clostridium</taxon>
    </lineage>
</organism>
<dbReference type="Gene3D" id="3.30.428.10">
    <property type="entry name" value="HIT-like"/>
    <property type="match status" value="1"/>
</dbReference>
<feature type="short sequence motif" description="Histidine triad motif" evidence="1">
    <location>
        <begin position="96"/>
        <end position="100"/>
    </location>
</feature>
<proteinExistence type="predicted"/>
<dbReference type="InterPro" id="IPR011146">
    <property type="entry name" value="HIT-like"/>
</dbReference>
<dbReference type="PANTHER" id="PTHR46648:SF1">
    <property type="entry name" value="ADENOSINE 5'-MONOPHOSPHORAMIDASE HNT1"/>
    <property type="match status" value="1"/>
</dbReference>
<evidence type="ECO:0000313" key="4">
    <source>
        <dbReference type="Proteomes" id="UP001500339"/>
    </source>
</evidence>
<evidence type="ECO:0000256" key="1">
    <source>
        <dbReference type="PROSITE-ProRule" id="PRU00464"/>
    </source>
</evidence>
<evidence type="ECO:0000259" key="2">
    <source>
        <dbReference type="PROSITE" id="PS51084"/>
    </source>
</evidence>
<dbReference type="PROSITE" id="PS51084">
    <property type="entry name" value="HIT_2"/>
    <property type="match status" value="1"/>
</dbReference>
<gene>
    <name evidence="3" type="ORF">GCM10008905_00790</name>
</gene>
<protein>
    <submittedName>
        <fullName evidence="3">HIT family protein</fullName>
    </submittedName>
</protein>
<dbReference type="Pfam" id="PF01230">
    <property type="entry name" value="HIT"/>
    <property type="match status" value="1"/>
</dbReference>
<evidence type="ECO:0000313" key="3">
    <source>
        <dbReference type="EMBL" id="GAA0716403.1"/>
    </source>
</evidence>
<dbReference type="InterPro" id="IPR001310">
    <property type="entry name" value="Histidine_triad_HIT"/>
</dbReference>
<dbReference type="Proteomes" id="UP001500339">
    <property type="component" value="Unassembled WGS sequence"/>
</dbReference>
<dbReference type="EMBL" id="BAAACF010000001">
    <property type="protein sequence ID" value="GAA0716403.1"/>
    <property type="molecule type" value="Genomic_DNA"/>
</dbReference>
<dbReference type="PANTHER" id="PTHR46648">
    <property type="entry name" value="HIT FAMILY PROTEIN 1"/>
    <property type="match status" value="1"/>
</dbReference>
<accession>A0ABN1IKR9</accession>
<comment type="caution">
    <text evidence="3">The sequence shown here is derived from an EMBL/GenBank/DDBJ whole genome shotgun (WGS) entry which is preliminary data.</text>
</comment>